<dbReference type="EMBL" id="KB445550">
    <property type="protein sequence ID" value="EMD00901.1"/>
    <property type="molecule type" value="Genomic_DNA"/>
</dbReference>
<evidence type="ECO:0000313" key="2">
    <source>
        <dbReference type="EMBL" id="EMD00901.1"/>
    </source>
</evidence>
<dbReference type="eggNOG" id="ENOG502RZWE">
    <property type="taxonomic scope" value="Eukaryota"/>
</dbReference>
<evidence type="ECO:0008006" key="4">
    <source>
        <dbReference type="Google" id="ProtNLM"/>
    </source>
</evidence>
<dbReference type="OMA" id="CAHEHER"/>
<feature type="compositionally biased region" description="Basic and acidic residues" evidence="1">
    <location>
        <begin position="437"/>
        <end position="447"/>
    </location>
</feature>
<dbReference type="AlphaFoldDB" id="M2NNT9"/>
<dbReference type="Proteomes" id="UP000011761">
    <property type="component" value="Unassembled WGS sequence"/>
</dbReference>
<protein>
    <recommendedName>
        <fullName evidence="4">14-3-3 domain-containing protein</fullName>
    </recommendedName>
</protein>
<feature type="compositionally biased region" description="Polar residues" evidence="1">
    <location>
        <begin position="120"/>
        <end position="137"/>
    </location>
</feature>
<keyword evidence="3" id="KW-1185">Reference proteome</keyword>
<dbReference type="HOGENOM" id="CLU_036650_2_0_1"/>
<dbReference type="OrthoDB" id="5370350at2759"/>
<feature type="region of interest" description="Disordered" evidence="1">
    <location>
        <begin position="120"/>
        <end position="221"/>
    </location>
</feature>
<dbReference type="KEGG" id="bcom:BAUCODRAFT_188244"/>
<name>M2NNT9_BAUPA</name>
<accession>M2NNT9</accession>
<sequence length="523" mass="56712">MAVSQVEEKILGRIAKQTAPDNPLLSGHLYQVLGLSIMLSRKLYRAGRLRKLDTTRDTKSLQLYHQIIWLAREGLSITEVCILPYCRNGENGPLCRVMAAKLRASLYHVLCLFHNRPSVSAVSPGTPRVANSPSNVRTPKGDSGHGKRSPGGSQNGSRSNGKRQRTDNIALRDPVPSTASDASYITNLWAGPARTPPPLGPPPPTPPGARRTPRRPPGLTSIDLSASQAAEIPLHSPRDFVPTARSNFDTVQHLATSLLAPTHALRLSVSLEHCAFLWECEKEYDGAVRLARRTIKQVYDSTEGLDDEEFTDASLIVQALAGIVRRGKNGVARTPSRELPPTSKQQTVSHTRGPVDRTIAVSPTNRGARIQSPAQRGSIMRTPERLSTVPEVESIDATSESQTLAALSPPVSRLSSRSRQGRTSSASAASDKPSKRRVVEQAEELFRRNSSSNQSSGARSRQATPHEEGLSGAANHPSRQPRRTSSALTCAEDRRDAVLRALEIVSSVSNALNVPGQPRFLHA</sequence>
<evidence type="ECO:0000313" key="3">
    <source>
        <dbReference type="Proteomes" id="UP000011761"/>
    </source>
</evidence>
<dbReference type="STRING" id="717646.M2NNT9"/>
<proteinExistence type="predicted"/>
<feature type="compositionally biased region" description="Polar residues" evidence="1">
    <location>
        <begin position="177"/>
        <end position="186"/>
    </location>
</feature>
<feature type="compositionally biased region" description="Low complexity" evidence="1">
    <location>
        <begin position="404"/>
        <end position="430"/>
    </location>
</feature>
<feature type="compositionally biased region" description="Pro residues" evidence="1">
    <location>
        <begin position="194"/>
        <end position="207"/>
    </location>
</feature>
<organism evidence="2 3">
    <name type="scientific">Baudoinia panamericana (strain UAMH 10762)</name>
    <name type="common">Angels' share fungus</name>
    <name type="synonym">Baudoinia compniacensis (strain UAMH 10762)</name>
    <dbReference type="NCBI Taxonomy" id="717646"/>
    <lineage>
        <taxon>Eukaryota</taxon>
        <taxon>Fungi</taxon>
        <taxon>Dikarya</taxon>
        <taxon>Ascomycota</taxon>
        <taxon>Pezizomycotina</taxon>
        <taxon>Dothideomycetes</taxon>
        <taxon>Dothideomycetidae</taxon>
        <taxon>Mycosphaerellales</taxon>
        <taxon>Teratosphaeriaceae</taxon>
        <taxon>Baudoinia</taxon>
    </lineage>
</organism>
<dbReference type="InterPro" id="IPR036815">
    <property type="entry name" value="14-3-3_dom_sf"/>
</dbReference>
<feature type="compositionally biased region" description="Low complexity" evidence="1">
    <location>
        <begin position="448"/>
        <end position="463"/>
    </location>
</feature>
<evidence type="ECO:0000256" key="1">
    <source>
        <dbReference type="SAM" id="MobiDB-lite"/>
    </source>
</evidence>
<feature type="region of interest" description="Disordered" evidence="1">
    <location>
        <begin position="328"/>
        <end position="491"/>
    </location>
</feature>
<dbReference type="RefSeq" id="XP_007672085.1">
    <property type="nucleotide sequence ID" value="XM_007673895.1"/>
</dbReference>
<dbReference type="GeneID" id="19109551"/>
<dbReference type="Gene3D" id="1.20.190.20">
    <property type="entry name" value="14-3-3 domain"/>
    <property type="match status" value="1"/>
</dbReference>
<reference evidence="2 3" key="1">
    <citation type="journal article" date="2012" name="PLoS Pathog.">
        <title>Diverse lifestyles and strategies of plant pathogenesis encoded in the genomes of eighteen Dothideomycetes fungi.</title>
        <authorList>
            <person name="Ohm R.A."/>
            <person name="Feau N."/>
            <person name="Henrissat B."/>
            <person name="Schoch C.L."/>
            <person name="Horwitz B.A."/>
            <person name="Barry K.W."/>
            <person name="Condon B.J."/>
            <person name="Copeland A.C."/>
            <person name="Dhillon B."/>
            <person name="Glaser F."/>
            <person name="Hesse C.N."/>
            <person name="Kosti I."/>
            <person name="LaButti K."/>
            <person name="Lindquist E.A."/>
            <person name="Lucas S."/>
            <person name="Salamov A.A."/>
            <person name="Bradshaw R.E."/>
            <person name="Ciuffetti L."/>
            <person name="Hamelin R.C."/>
            <person name="Kema G.H.J."/>
            <person name="Lawrence C."/>
            <person name="Scott J.A."/>
            <person name="Spatafora J.W."/>
            <person name="Turgeon B.G."/>
            <person name="de Wit P.J.G.M."/>
            <person name="Zhong S."/>
            <person name="Goodwin S.B."/>
            <person name="Grigoriev I.V."/>
        </authorList>
    </citation>
    <scope>NUCLEOTIDE SEQUENCE [LARGE SCALE GENOMIC DNA]</scope>
    <source>
        <strain evidence="2 3">UAMH 10762</strain>
    </source>
</reference>
<gene>
    <name evidence="2" type="ORF">BAUCODRAFT_188244</name>
</gene>
<dbReference type="SUPFAM" id="SSF48445">
    <property type="entry name" value="14-3-3 protein"/>
    <property type="match status" value="1"/>
</dbReference>